<dbReference type="RefSeq" id="WP_044077383.1">
    <property type="nucleotide sequence ID" value="NZ_KB235941.1"/>
</dbReference>
<keyword evidence="2" id="KW-1185">Reference proteome</keyword>
<gene>
    <name evidence="1" type="ORF">PROH_04450</name>
</gene>
<name>A0A0M2Q377_PROHO</name>
<dbReference type="eggNOG" id="COG2329">
    <property type="taxonomic scope" value="Bacteria"/>
</dbReference>
<proteinExistence type="predicted"/>
<evidence type="ECO:0000313" key="2">
    <source>
        <dbReference type="Proteomes" id="UP000034681"/>
    </source>
</evidence>
<comment type="caution">
    <text evidence="1">The sequence shown here is derived from an EMBL/GenBank/DDBJ whole genome shotgun (WGS) entry which is preliminary data.</text>
</comment>
<protein>
    <submittedName>
        <fullName evidence="1">Uncharacterized protein</fullName>
    </submittedName>
</protein>
<dbReference type="InterPro" id="IPR022512">
    <property type="entry name" value="CHP03792"/>
</dbReference>
<organism evidence="1 2">
    <name type="scientific">Prochlorothrix hollandica PCC 9006 = CALU 1027</name>
    <dbReference type="NCBI Taxonomy" id="317619"/>
    <lineage>
        <taxon>Bacteria</taxon>
        <taxon>Bacillati</taxon>
        <taxon>Cyanobacteriota</taxon>
        <taxon>Cyanophyceae</taxon>
        <taxon>Prochlorotrichales</taxon>
        <taxon>Prochlorotrichaceae</taxon>
        <taxon>Prochlorothrix</taxon>
    </lineage>
</organism>
<dbReference type="Proteomes" id="UP000034681">
    <property type="component" value="Unassembled WGS sequence"/>
</dbReference>
<dbReference type="InterPro" id="IPR011008">
    <property type="entry name" value="Dimeric_a/b-barrel"/>
</dbReference>
<reference evidence="1" key="1">
    <citation type="submission" date="2012-04" db="EMBL/GenBank/DDBJ databases">
        <authorList>
            <person name="Borisov I.G."/>
            <person name="Ivanikova N.V."/>
            <person name="Pinevich A.V."/>
        </authorList>
    </citation>
    <scope>NUCLEOTIDE SEQUENCE</scope>
    <source>
        <strain evidence="1">CALU 1027</strain>
    </source>
</reference>
<accession>A0A0M2Q377</accession>
<dbReference type="NCBIfam" id="TIGR03792">
    <property type="entry name" value="TIGR03792 family protein"/>
    <property type="match status" value="1"/>
</dbReference>
<dbReference type="STRING" id="317619.GCA_000332315_04171"/>
<dbReference type="Gene3D" id="3.30.70.100">
    <property type="match status" value="1"/>
</dbReference>
<dbReference type="EMBL" id="AJTX02000002">
    <property type="protein sequence ID" value="KKJ01713.1"/>
    <property type="molecule type" value="Genomic_DNA"/>
</dbReference>
<dbReference type="AlphaFoldDB" id="A0A0M2Q377"/>
<sequence length="111" mass="13109">MVIEWLKFWVEPQYHQRFLHWDAALWTAALATCPGYHSKEIWQDPADPCSLIVVIRWHDRQQWKAIDPQFLAQVEQAFTEAMGNHYQLQEMREFDPVLDPSLSSDPARSRG</sequence>
<evidence type="ECO:0000313" key="1">
    <source>
        <dbReference type="EMBL" id="KKJ01713.1"/>
    </source>
</evidence>
<dbReference type="SUPFAM" id="SSF54909">
    <property type="entry name" value="Dimeric alpha+beta barrel"/>
    <property type="match status" value="1"/>
</dbReference>